<dbReference type="RefSeq" id="WP_113618201.1">
    <property type="nucleotide sequence ID" value="NZ_QFFJ01000002.1"/>
</dbReference>
<dbReference type="AlphaFoldDB" id="A0A365XSV1"/>
<evidence type="ECO:0000313" key="2">
    <source>
        <dbReference type="Proteomes" id="UP000253410"/>
    </source>
</evidence>
<keyword evidence="2" id="KW-1185">Reference proteome</keyword>
<protein>
    <submittedName>
        <fullName evidence="1">Uncharacterized protein</fullName>
    </submittedName>
</protein>
<evidence type="ECO:0000313" key="1">
    <source>
        <dbReference type="EMBL" id="RBL89456.1"/>
    </source>
</evidence>
<name>A0A365XSV1_9BACT</name>
<comment type="caution">
    <text evidence="1">The sequence shown here is derived from an EMBL/GenBank/DDBJ whole genome shotgun (WGS) entry which is preliminary data.</text>
</comment>
<accession>A0A365XSV1</accession>
<proteinExistence type="predicted"/>
<dbReference type="Proteomes" id="UP000253410">
    <property type="component" value="Unassembled WGS sequence"/>
</dbReference>
<organism evidence="1 2">
    <name type="scientific">Chitinophaga flava</name>
    <dbReference type="NCBI Taxonomy" id="2259036"/>
    <lineage>
        <taxon>Bacteria</taxon>
        <taxon>Pseudomonadati</taxon>
        <taxon>Bacteroidota</taxon>
        <taxon>Chitinophagia</taxon>
        <taxon>Chitinophagales</taxon>
        <taxon>Chitinophagaceae</taxon>
        <taxon>Chitinophaga</taxon>
    </lineage>
</organism>
<dbReference type="EMBL" id="QFFJ01000002">
    <property type="protein sequence ID" value="RBL89456.1"/>
    <property type="molecule type" value="Genomic_DNA"/>
</dbReference>
<sequence>MKTEERDHIYPAHTRLSHNELLDRIAQVLVLNIQSIQPVGLQGKLLAAAFCCRYAVLAEKPSYGHFGIHAISSIFGEAILHDTTNPDLLNSLTGIGWMIMFLQRKQFFDMENTKEMVSFIDRSMHHEIERISRGDSNNIKEELNILLSSLIYIMEHYKSVSENNQVELLMRDEFLLLIINKVMDILNEHKELPEISHYQSPFLSLLHQVKNHLPAADHFASLTIEFLHTIPAPPFPDTNMLIDDADIYEQEWNCTYALLQRKIKADSTEMTVLRNKLVLNACQTLESTLLLNNNSRRKSVSTQLIQLAESGHLLLDITMPAHQQLPGYYWDAKAIHLFTENPFIS</sequence>
<gene>
    <name evidence="1" type="ORF">DF182_23360</name>
</gene>
<dbReference type="OrthoDB" id="1092992at2"/>
<reference evidence="1 2" key="1">
    <citation type="submission" date="2018-05" db="EMBL/GenBank/DDBJ databases">
        <title>Chitinophaga sp. K3CV102501T nov., isolated from isolated from a monsoon evergreen broad-leaved forest soil.</title>
        <authorList>
            <person name="Lv Y."/>
        </authorList>
    </citation>
    <scope>NUCLEOTIDE SEQUENCE [LARGE SCALE GENOMIC DNA]</scope>
    <source>
        <strain evidence="1 2">GDMCC 1.1325</strain>
    </source>
</reference>